<feature type="transmembrane region" description="Helical" evidence="1">
    <location>
        <begin position="265"/>
        <end position="291"/>
    </location>
</feature>
<feature type="transmembrane region" description="Helical" evidence="1">
    <location>
        <begin position="298"/>
        <end position="316"/>
    </location>
</feature>
<evidence type="ECO:0008006" key="4">
    <source>
        <dbReference type="Google" id="ProtNLM"/>
    </source>
</evidence>
<name>A0ABV9YFF6_9PSEU</name>
<feature type="transmembrane region" description="Helical" evidence="1">
    <location>
        <begin position="18"/>
        <end position="41"/>
    </location>
</feature>
<dbReference type="RefSeq" id="WP_378034879.1">
    <property type="nucleotide sequence ID" value="NZ_JBHSIV010000004.1"/>
</dbReference>
<evidence type="ECO:0000313" key="3">
    <source>
        <dbReference type="Proteomes" id="UP001595947"/>
    </source>
</evidence>
<organism evidence="2 3">
    <name type="scientific">Actinomycetospora atypica</name>
    <dbReference type="NCBI Taxonomy" id="1290095"/>
    <lineage>
        <taxon>Bacteria</taxon>
        <taxon>Bacillati</taxon>
        <taxon>Actinomycetota</taxon>
        <taxon>Actinomycetes</taxon>
        <taxon>Pseudonocardiales</taxon>
        <taxon>Pseudonocardiaceae</taxon>
        <taxon>Actinomycetospora</taxon>
    </lineage>
</organism>
<reference evidence="3" key="1">
    <citation type="journal article" date="2019" name="Int. J. Syst. Evol. Microbiol.">
        <title>The Global Catalogue of Microorganisms (GCM) 10K type strain sequencing project: providing services to taxonomists for standard genome sequencing and annotation.</title>
        <authorList>
            <consortium name="The Broad Institute Genomics Platform"/>
            <consortium name="The Broad Institute Genome Sequencing Center for Infectious Disease"/>
            <person name="Wu L."/>
            <person name="Ma J."/>
        </authorList>
    </citation>
    <scope>NUCLEOTIDE SEQUENCE [LARGE SCALE GENOMIC DNA]</scope>
    <source>
        <strain evidence="3">CGMCC 4.7093</strain>
    </source>
</reference>
<dbReference type="EMBL" id="JBHSIV010000004">
    <property type="protein sequence ID" value="MFC5061523.1"/>
    <property type="molecule type" value="Genomic_DNA"/>
</dbReference>
<feature type="transmembrane region" description="Helical" evidence="1">
    <location>
        <begin position="125"/>
        <end position="144"/>
    </location>
</feature>
<feature type="transmembrane region" description="Helical" evidence="1">
    <location>
        <begin position="100"/>
        <end position="119"/>
    </location>
</feature>
<evidence type="ECO:0000313" key="2">
    <source>
        <dbReference type="EMBL" id="MFC5061523.1"/>
    </source>
</evidence>
<protein>
    <recommendedName>
        <fullName evidence="4">Glycosyltransferase RgtA/B/C/D-like domain-containing protein</fullName>
    </recommendedName>
</protein>
<accession>A0ABV9YFF6</accession>
<keyword evidence="1" id="KW-1133">Transmembrane helix</keyword>
<keyword evidence="1" id="KW-0472">Membrane</keyword>
<feature type="transmembrane region" description="Helical" evidence="1">
    <location>
        <begin position="353"/>
        <end position="374"/>
    </location>
</feature>
<feature type="transmembrane region" description="Helical" evidence="1">
    <location>
        <begin position="328"/>
        <end position="346"/>
    </location>
</feature>
<keyword evidence="1" id="KW-0812">Transmembrane</keyword>
<proteinExistence type="predicted"/>
<keyword evidence="3" id="KW-1185">Reference proteome</keyword>
<sequence>MGGVIAPARMRSWTPGALFGLVGGGLGLVQLLVVTLTPGVWRPLAFSSDDLHYYVLPALNLAQGAGSTFDGLQPTNGYQPLWFLLLAAAFRVVGVDRAGAFVVVMALLALLWGLAVWLLWRLRAFLTTTGAAAGLAVLLLHGRWWSGCENALVGVLLLVLVDQVLRRGVLARVPTVRDAGLVGALLALLVLGRLDTAVLVGLLGAWGLWRWRSVPLVAAVVGPAVATLGVYAAVNQLLFGTALPVSGLAKQLGPFGDNLPALGQFLLYGTLGPLPLFFGATVLVVGAWALVLLDRSPLRLVIAGLLVAQVVQVSWYAVTTSGWELQSWYFSCGVMALVLSVGVVVARWSAAWVAPAVGVVVVGLLLVSGAHAVGDVLVRDPSASPVTRDIDAGLWADRTLPPGSVLAMGDWAGTLGVTSRVPVVQLEGLMGSPAYLAALRDGTVPAYLSGLGVTHYARLFHPGEPFSCRVSEPWFGVSPKVPLDLCGRPVVYRGDVQGVVELVIWDVRGAL</sequence>
<feature type="transmembrane region" description="Helical" evidence="1">
    <location>
        <begin position="216"/>
        <end position="234"/>
    </location>
</feature>
<evidence type="ECO:0000256" key="1">
    <source>
        <dbReference type="SAM" id="Phobius"/>
    </source>
</evidence>
<gene>
    <name evidence="2" type="ORF">ACFPBZ_04850</name>
</gene>
<feature type="transmembrane region" description="Helical" evidence="1">
    <location>
        <begin position="181"/>
        <end position="209"/>
    </location>
</feature>
<comment type="caution">
    <text evidence="2">The sequence shown here is derived from an EMBL/GenBank/DDBJ whole genome shotgun (WGS) entry which is preliminary data.</text>
</comment>
<dbReference type="Proteomes" id="UP001595947">
    <property type="component" value="Unassembled WGS sequence"/>
</dbReference>